<keyword evidence="2" id="KW-0678">Repressor</keyword>
<keyword evidence="5" id="KW-0804">Transcription</keyword>
<evidence type="ECO:0000259" key="7">
    <source>
        <dbReference type="Pfam" id="PF06018"/>
    </source>
</evidence>
<evidence type="ECO:0000256" key="6">
    <source>
        <dbReference type="ARBA" id="ARBA00034538"/>
    </source>
</evidence>
<dbReference type="InterPro" id="IPR010312">
    <property type="entry name" value="Transc_reg_CodY_N"/>
</dbReference>
<evidence type="ECO:0000256" key="5">
    <source>
        <dbReference type="ARBA" id="ARBA00023163"/>
    </source>
</evidence>
<evidence type="ECO:0000313" key="9">
    <source>
        <dbReference type="EMBL" id="MBC8563081.1"/>
    </source>
</evidence>
<reference evidence="9 10" key="1">
    <citation type="submission" date="2020-08" db="EMBL/GenBank/DDBJ databases">
        <title>Genome public.</title>
        <authorList>
            <person name="Liu C."/>
            <person name="Sun Q."/>
        </authorList>
    </citation>
    <scope>NUCLEOTIDE SEQUENCE [LARGE SCALE GENOMIC DNA]</scope>
    <source>
        <strain evidence="9 10">NSJ-37</strain>
    </source>
</reference>
<dbReference type="EMBL" id="JACRSX010000015">
    <property type="protein sequence ID" value="MBC8563081.1"/>
    <property type="molecule type" value="Genomic_DNA"/>
</dbReference>
<dbReference type="Pfam" id="PF08222">
    <property type="entry name" value="HTH_CodY"/>
    <property type="match status" value="1"/>
</dbReference>
<evidence type="ECO:0000259" key="8">
    <source>
        <dbReference type="Pfam" id="PF08222"/>
    </source>
</evidence>
<dbReference type="PANTHER" id="PTHR40062">
    <property type="entry name" value="GTP-SENSING TRANSCRIPTIONAL PLEIOTROPIC REPRESSOR CODY"/>
    <property type="match status" value="1"/>
</dbReference>
<evidence type="ECO:0000256" key="2">
    <source>
        <dbReference type="ARBA" id="ARBA00022491"/>
    </source>
</evidence>
<dbReference type="SUPFAM" id="SSF46785">
    <property type="entry name" value="Winged helix' DNA-binding domain"/>
    <property type="match status" value="1"/>
</dbReference>
<organism evidence="9 10">
    <name type="scientific">Jutongia huaianensis</name>
    <dbReference type="NCBI Taxonomy" id="2763668"/>
    <lineage>
        <taxon>Bacteria</taxon>
        <taxon>Bacillati</taxon>
        <taxon>Bacillota</taxon>
        <taxon>Clostridia</taxon>
        <taxon>Lachnospirales</taxon>
        <taxon>Lachnospiraceae</taxon>
        <taxon>Jutongia</taxon>
    </lineage>
</organism>
<feature type="domain" description="Global transcriptional regulator CodY N-terminal" evidence="7">
    <location>
        <begin position="4"/>
        <end position="176"/>
    </location>
</feature>
<evidence type="ECO:0000256" key="3">
    <source>
        <dbReference type="ARBA" id="ARBA00023015"/>
    </source>
</evidence>
<dbReference type="RefSeq" id="WP_022463896.1">
    <property type="nucleotide sequence ID" value="NZ_JACRSX010000015.1"/>
</dbReference>
<evidence type="ECO:0000256" key="1">
    <source>
        <dbReference type="ARBA" id="ARBA00022490"/>
    </source>
</evidence>
<name>A0ABR7N365_9FIRM</name>
<feature type="domain" description="Global transcriptional regulator CodY C-terminal" evidence="8">
    <location>
        <begin position="200"/>
        <end position="250"/>
    </location>
</feature>
<dbReference type="InterPro" id="IPR036390">
    <property type="entry name" value="WH_DNA-bd_sf"/>
</dbReference>
<keyword evidence="10" id="KW-1185">Reference proteome</keyword>
<dbReference type="InterPro" id="IPR036388">
    <property type="entry name" value="WH-like_DNA-bd_sf"/>
</dbReference>
<dbReference type="Pfam" id="PF06018">
    <property type="entry name" value="CodY"/>
    <property type="match status" value="1"/>
</dbReference>
<dbReference type="Proteomes" id="UP000606193">
    <property type="component" value="Unassembled WGS sequence"/>
</dbReference>
<proteinExistence type="predicted"/>
<comment type="caution">
    <text evidence="9">The sequence shown here is derived from an EMBL/GenBank/DDBJ whole genome shotgun (WGS) entry which is preliminary data.</text>
</comment>
<accession>A0ABR7N365</accession>
<gene>
    <name evidence="9" type="ORF">H8704_10655</name>
</gene>
<evidence type="ECO:0000313" key="10">
    <source>
        <dbReference type="Proteomes" id="UP000606193"/>
    </source>
</evidence>
<evidence type="ECO:0000256" key="4">
    <source>
        <dbReference type="ARBA" id="ARBA00023125"/>
    </source>
</evidence>
<sequence length="259" mass="29630">MSLELLDKTRKIYRLLNRQESEKVDFNDFCRMLSQEMEVNVLLLSRKGKILGMRVRKDIPVIPQIQDINYGDYLQKDIHERILNILSTKENVNLLTLGFNFDQVQDYQTMVAPVNMAGKRLGTLFVYRRSGVFSIDDIILMEYGMTVIGLAMQRAESEELSEEQHKENDVRAAIRTLSRLEAKAMLYVLDELEESDKNMLITSRLADQVGITRSVIVNGLKKCESAGIICTRSAGMKGTSIHLLNELFTPEMIRNCMGE</sequence>
<dbReference type="InterPro" id="IPR013198">
    <property type="entry name" value="GTP_trans_reg_CodY_C"/>
</dbReference>
<dbReference type="InterPro" id="IPR014154">
    <property type="entry name" value="CodY"/>
</dbReference>
<protein>
    <recommendedName>
        <fullName evidence="6">Global transcriptional regulator CodY</fullName>
    </recommendedName>
</protein>
<keyword evidence="1" id="KW-0963">Cytoplasm</keyword>
<dbReference type="Gene3D" id="3.30.450.40">
    <property type="match status" value="1"/>
</dbReference>
<keyword evidence="3" id="KW-0805">Transcription regulation</keyword>
<keyword evidence="4" id="KW-0238">DNA-binding</keyword>
<dbReference type="Gene3D" id="1.10.10.10">
    <property type="entry name" value="Winged helix-like DNA-binding domain superfamily/Winged helix DNA-binding domain"/>
    <property type="match status" value="1"/>
</dbReference>
<dbReference type="InterPro" id="IPR029016">
    <property type="entry name" value="GAF-like_dom_sf"/>
</dbReference>
<dbReference type="PANTHER" id="PTHR40062:SF1">
    <property type="entry name" value="GLOBAL TRANSCRIPTIONAL REGULATOR CODY"/>
    <property type="match status" value="1"/>
</dbReference>